<keyword evidence="4" id="KW-0862">Zinc</keyword>
<dbReference type="PROSITE" id="PS51257">
    <property type="entry name" value="PROKAR_LIPOPROTEIN"/>
    <property type="match status" value="1"/>
</dbReference>
<keyword evidence="1" id="KW-0645">Protease</keyword>
<dbReference type="GO" id="GO:0004222">
    <property type="term" value="F:metalloendopeptidase activity"/>
    <property type="evidence" value="ECO:0007669"/>
    <property type="project" value="InterPro"/>
</dbReference>
<dbReference type="GO" id="GO:0006508">
    <property type="term" value="P:proteolysis"/>
    <property type="evidence" value="ECO:0007669"/>
    <property type="project" value="UniProtKB-KW"/>
</dbReference>
<dbReference type="GO" id="GO:0031012">
    <property type="term" value="C:extracellular matrix"/>
    <property type="evidence" value="ECO:0007669"/>
    <property type="project" value="InterPro"/>
</dbReference>
<evidence type="ECO:0000313" key="7">
    <source>
        <dbReference type="Proteomes" id="UP000197003"/>
    </source>
</evidence>
<keyword evidence="2" id="KW-0479">Metal-binding</keyword>
<organism evidence="6 7">
    <name type="scientific">Bdellovibrio bacteriovorus</name>
    <dbReference type="NCBI Taxonomy" id="959"/>
    <lineage>
        <taxon>Bacteria</taxon>
        <taxon>Pseudomonadati</taxon>
        <taxon>Bdellovibrionota</taxon>
        <taxon>Bdellovibrionia</taxon>
        <taxon>Bdellovibrionales</taxon>
        <taxon>Pseudobdellovibrionaceae</taxon>
        <taxon>Bdellovibrio</taxon>
    </lineage>
</organism>
<evidence type="ECO:0000256" key="4">
    <source>
        <dbReference type="ARBA" id="ARBA00022833"/>
    </source>
</evidence>
<dbReference type="RefSeq" id="WP_088566536.1">
    <property type="nucleotide sequence ID" value="NZ_CP020946.1"/>
</dbReference>
<sequence length="218" mass="24631">MFKWIVLSVTLLSLCACEKGPSLGPGDDDLLASENQADCGFVQNSYGQRISWKSNIPVKLKLHSSYPLEFEDALNKAAQHWNDAAGMTLFTFSRVTDSQANTAAKDSKSTVHVLTEWPWQEAPKKNYQALTTLYWRSNQIYEADLILNEQFFNFFTYDIPSMGSGVHLESLMVHELGHVLGLKHRDNTVASVMWSILSSDTIRNTLTQADRDTIKCEY</sequence>
<dbReference type="EMBL" id="CP020946">
    <property type="protein sequence ID" value="ASD65132.1"/>
    <property type="molecule type" value="Genomic_DNA"/>
</dbReference>
<dbReference type="InterPro" id="IPR001818">
    <property type="entry name" value="Pept_M10_metallopeptidase"/>
</dbReference>
<dbReference type="SUPFAM" id="SSF55486">
    <property type="entry name" value="Metalloproteases ('zincins'), catalytic domain"/>
    <property type="match status" value="1"/>
</dbReference>
<evidence type="ECO:0000256" key="1">
    <source>
        <dbReference type="ARBA" id="ARBA00022670"/>
    </source>
</evidence>
<reference evidence="6 7" key="1">
    <citation type="submission" date="2017-04" db="EMBL/GenBank/DDBJ databases">
        <title>Whole genome sequence of Bdellovibrio bacteriovorus strain SSB218315.</title>
        <authorList>
            <person name="Oyedara O."/>
            <person name="Rodriguez-Perez M.A."/>
        </authorList>
    </citation>
    <scope>NUCLEOTIDE SEQUENCE [LARGE SCALE GENOMIC DNA]</scope>
    <source>
        <strain evidence="6 7">SSB218315</strain>
    </source>
</reference>
<keyword evidence="3" id="KW-0378">Hydrolase</keyword>
<proteinExistence type="predicted"/>
<dbReference type="Pfam" id="PF00413">
    <property type="entry name" value="Peptidase_M10"/>
    <property type="match status" value="1"/>
</dbReference>
<dbReference type="OrthoDB" id="5291147at2"/>
<gene>
    <name evidence="6" type="ORF">B9G79_16935</name>
</gene>
<dbReference type="Proteomes" id="UP000197003">
    <property type="component" value="Chromosome"/>
</dbReference>
<evidence type="ECO:0000256" key="2">
    <source>
        <dbReference type="ARBA" id="ARBA00022723"/>
    </source>
</evidence>
<accession>A0A1Z3NCC7</accession>
<evidence type="ECO:0000256" key="3">
    <source>
        <dbReference type="ARBA" id="ARBA00022801"/>
    </source>
</evidence>
<name>A0A1Z3NCC7_BDEBC</name>
<feature type="domain" description="Peptidase M10 metallopeptidase" evidence="5">
    <location>
        <begin position="108"/>
        <end position="215"/>
    </location>
</feature>
<dbReference type="AlphaFoldDB" id="A0A1Z3NCC7"/>
<dbReference type="GO" id="GO:0008270">
    <property type="term" value="F:zinc ion binding"/>
    <property type="evidence" value="ECO:0007669"/>
    <property type="project" value="InterPro"/>
</dbReference>
<evidence type="ECO:0000259" key="5">
    <source>
        <dbReference type="Pfam" id="PF00413"/>
    </source>
</evidence>
<dbReference type="InterPro" id="IPR024079">
    <property type="entry name" value="MetalloPept_cat_dom_sf"/>
</dbReference>
<protein>
    <recommendedName>
        <fullName evidence="5">Peptidase M10 metallopeptidase domain-containing protein</fullName>
    </recommendedName>
</protein>
<evidence type="ECO:0000313" key="6">
    <source>
        <dbReference type="EMBL" id="ASD65132.1"/>
    </source>
</evidence>
<dbReference type="Gene3D" id="3.40.390.10">
    <property type="entry name" value="Collagenase (Catalytic Domain)"/>
    <property type="match status" value="1"/>
</dbReference>